<comment type="subcellular location">
    <subcellularLocation>
        <location evidence="4">Nucleus</location>
    </subcellularLocation>
</comment>
<dbReference type="Proteomes" id="UP000076632">
    <property type="component" value="Unassembled WGS sequence"/>
</dbReference>
<dbReference type="InterPro" id="IPR015353">
    <property type="entry name" value="Rubisco_LSMT_subst-bd"/>
</dbReference>
<dbReference type="SUPFAM" id="SSF81822">
    <property type="entry name" value="RuBisCo LSMT C-terminal, substrate-binding domain"/>
    <property type="match status" value="1"/>
</dbReference>
<dbReference type="GO" id="GO:0016279">
    <property type="term" value="F:protein-lysine N-methyltransferase activity"/>
    <property type="evidence" value="ECO:0007669"/>
    <property type="project" value="UniProtKB-UniRule"/>
</dbReference>
<dbReference type="OrthoDB" id="341421at2759"/>
<dbReference type="STRING" id="1328760.A0A165GW03"/>
<dbReference type="InParanoid" id="A0A165GW03"/>
<keyword evidence="1 4" id="KW-0489">Methyltransferase</keyword>
<dbReference type="FunFam" id="3.90.1410.10:FF:000007">
    <property type="entry name" value="Ribosomal lysine N-methyltransferase 4"/>
    <property type="match status" value="1"/>
</dbReference>
<evidence type="ECO:0000313" key="7">
    <source>
        <dbReference type="EMBL" id="KZF22667.1"/>
    </source>
</evidence>
<dbReference type="Gene3D" id="3.90.1410.10">
    <property type="entry name" value="set domain protein methyltransferase, domain 1"/>
    <property type="match status" value="1"/>
</dbReference>
<dbReference type="EMBL" id="KV407458">
    <property type="protein sequence ID" value="KZF22667.1"/>
    <property type="molecule type" value="Genomic_DNA"/>
</dbReference>
<dbReference type="Gene3D" id="3.90.1420.10">
    <property type="entry name" value="Rubisco LSMT, substrate-binding domain"/>
    <property type="match status" value="1"/>
</dbReference>
<keyword evidence="2 4" id="KW-0808">Transferase</keyword>
<accession>A0A165GW03</accession>
<comment type="similarity">
    <text evidence="4">Belongs to the class V-like SAM-binding methyltransferase superfamily. Histone-lysine methyltransferase family. SETD6 subfamily.</text>
</comment>
<feature type="domain" description="SET" evidence="6">
    <location>
        <begin position="27"/>
        <end position="265"/>
    </location>
</feature>
<keyword evidence="3 4" id="KW-0949">S-adenosyl-L-methionine</keyword>
<name>A0A165GW03_XYLHT</name>
<evidence type="ECO:0000256" key="2">
    <source>
        <dbReference type="ARBA" id="ARBA00022679"/>
    </source>
</evidence>
<evidence type="ECO:0000256" key="3">
    <source>
        <dbReference type="ARBA" id="ARBA00022691"/>
    </source>
</evidence>
<reference evidence="7 8" key="1">
    <citation type="journal article" date="2016" name="Fungal Biol.">
        <title>The genome of Xylona heveae provides a window into fungal endophytism.</title>
        <authorList>
            <person name="Gazis R."/>
            <person name="Kuo A."/>
            <person name="Riley R."/>
            <person name="LaButti K."/>
            <person name="Lipzen A."/>
            <person name="Lin J."/>
            <person name="Amirebrahimi M."/>
            <person name="Hesse C.N."/>
            <person name="Spatafora J.W."/>
            <person name="Henrissat B."/>
            <person name="Hainaut M."/>
            <person name="Grigoriev I.V."/>
            <person name="Hibbett D.S."/>
        </authorList>
    </citation>
    <scope>NUCLEOTIDE SEQUENCE [LARGE SCALE GENOMIC DNA]</scope>
    <source>
        <strain evidence="7 8">TC161</strain>
    </source>
</reference>
<keyword evidence="8" id="KW-1185">Reference proteome</keyword>
<dbReference type="SUPFAM" id="SSF82199">
    <property type="entry name" value="SET domain"/>
    <property type="match status" value="1"/>
</dbReference>
<dbReference type="GO" id="GO:0032259">
    <property type="term" value="P:methylation"/>
    <property type="evidence" value="ECO:0007669"/>
    <property type="project" value="UniProtKB-KW"/>
</dbReference>
<dbReference type="RefSeq" id="XP_018188222.1">
    <property type="nucleotide sequence ID" value="XM_018335073.1"/>
</dbReference>
<dbReference type="InterPro" id="IPR011383">
    <property type="entry name" value="N-lys_methylase_SETD6"/>
</dbReference>
<dbReference type="Pfam" id="PF09273">
    <property type="entry name" value="Rubis-subs-bind"/>
    <property type="match status" value="1"/>
</dbReference>
<evidence type="ECO:0000256" key="5">
    <source>
        <dbReference type="SAM" id="MobiDB-lite"/>
    </source>
</evidence>
<evidence type="ECO:0000256" key="4">
    <source>
        <dbReference type="PIRNR" id="PIRNR011771"/>
    </source>
</evidence>
<keyword evidence="4" id="KW-0539">Nucleus</keyword>
<dbReference type="FunCoup" id="A0A165GW03">
    <property type="interactions" value="275"/>
</dbReference>
<dbReference type="PANTHER" id="PTHR13271:SF34">
    <property type="entry name" value="N-LYSINE METHYLTRANSFERASE SETD6"/>
    <property type="match status" value="1"/>
</dbReference>
<dbReference type="OMA" id="RVDWWLE"/>
<organism evidence="7 8">
    <name type="scientific">Xylona heveae (strain CBS 132557 / TC161)</name>
    <dbReference type="NCBI Taxonomy" id="1328760"/>
    <lineage>
        <taxon>Eukaryota</taxon>
        <taxon>Fungi</taxon>
        <taxon>Dikarya</taxon>
        <taxon>Ascomycota</taxon>
        <taxon>Pezizomycotina</taxon>
        <taxon>Xylonomycetes</taxon>
        <taxon>Xylonales</taxon>
        <taxon>Xylonaceae</taxon>
        <taxon>Xylona</taxon>
    </lineage>
</organism>
<dbReference type="InterPro" id="IPR046341">
    <property type="entry name" value="SET_dom_sf"/>
</dbReference>
<dbReference type="AlphaFoldDB" id="A0A165GW03"/>
<dbReference type="InterPro" id="IPR050600">
    <property type="entry name" value="SETD3_SETD6_MTase"/>
</dbReference>
<evidence type="ECO:0000313" key="8">
    <source>
        <dbReference type="Proteomes" id="UP000076632"/>
    </source>
</evidence>
<proteinExistence type="inferred from homology"/>
<comment type="function">
    <text evidence="4">S-adenosyl-L-methionine-dependent protein-lysine N-methyltransferase that monomethylates 60S ribosomal protein L42.</text>
</comment>
<sequence>MSGDTFSRAGEAFVQWFLSDPQANISPKISLTGFRDRSTARGIVAKENIEGDAELFTVPRSSILCVENSDLRQKSPSVFEETDNWSSLILVMLYEFLRGDRSPWKLYFDVLPDKFDSLMFWSENELAELQGSAVIHKIGKTQADEMFRSKILPIIQSRPEIFEISTSTTGHSEESILALAHRMGSTIMAYAFDLEKDEAEQEGDEDGFLSEEEDEELPKGLIPVADMLNADPENYNAQLFYGKDTLTMKALKPISKGEEILVDNGPLPRSDLLRRYGYITDSHAKYDVVEVALDMVAAIAATEAGLSDEDRTHRLQYFEEQDFLDDGYDISYPDEVSPAFAPELLGLINGLLLPPERFNAMRSRESLPKEKMTSAVANVLSSIIERRQSDYGTSIEEDETLLQSQVTESRLKMAIEVRLGEKKVMETALKALRQFSAGCEHPNPSSGGKRAAHGDDLATPKKSRPL</sequence>
<protein>
    <recommendedName>
        <fullName evidence="4">Ribosomal lysine N-methyltransferase 4</fullName>
        <ecNumber evidence="4">2.1.1.-</ecNumber>
    </recommendedName>
</protein>
<dbReference type="EC" id="2.1.1.-" evidence="4"/>
<feature type="region of interest" description="Disordered" evidence="5">
    <location>
        <begin position="437"/>
        <end position="466"/>
    </location>
</feature>
<gene>
    <name evidence="7" type="ORF">L228DRAFT_268053</name>
</gene>
<dbReference type="GeneID" id="28900210"/>
<dbReference type="Pfam" id="PF00856">
    <property type="entry name" value="SET"/>
    <property type="match status" value="1"/>
</dbReference>
<dbReference type="PROSITE" id="PS50280">
    <property type="entry name" value="SET"/>
    <property type="match status" value="1"/>
</dbReference>
<dbReference type="InterPro" id="IPR036464">
    <property type="entry name" value="Rubisco_LSMT_subst-bd_sf"/>
</dbReference>
<evidence type="ECO:0000256" key="1">
    <source>
        <dbReference type="ARBA" id="ARBA00022603"/>
    </source>
</evidence>
<dbReference type="PANTHER" id="PTHR13271">
    <property type="entry name" value="UNCHARACTERIZED PUTATIVE METHYLTRANSFERASE"/>
    <property type="match status" value="1"/>
</dbReference>
<dbReference type="PIRSF" id="PIRSF011771">
    <property type="entry name" value="RMS1_SET"/>
    <property type="match status" value="1"/>
</dbReference>
<evidence type="ECO:0000259" key="6">
    <source>
        <dbReference type="PROSITE" id="PS50280"/>
    </source>
</evidence>
<dbReference type="GO" id="GO:0005634">
    <property type="term" value="C:nucleus"/>
    <property type="evidence" value="ECO:0007669"/>
    <property type="project" value="UniProtKB-SubCell"/>
</dbReference>
<dbReference type="InterPro" id="IPR001214">
    <property type="entry name" value="SET_dom"/>
</dbReference>